<dbReference type="Gene3D" id="1.10.287.3700">
    <property type="match status" value="1"/>
</dbReference>
<keyword evidence="5" id="KW-0067">ATP-binding</keyword>
<keyword evidence="6" id="KW-0175">Coiled coil</keyword>
<accession>A0AAD9MJ40</accession>
<evidence type="ECO:0000256" key="1">
    <source>
        <dbReference type="ARBA" id="ARBA00004496"/>
    </source>
</evidence>
<evidence type="ECO:0000256" key="5">
    <source>
        <dbReference type="ARBA" id="ARBA00022840"/>
    </source>
</evidence>
<keyword evidence="2" id="KW-0963">Cytoplasm</keyword>
<feature type="domain" description="Pan3 C-terminal knob" evidence="8">
    <location>
        <begin position="353"/>
        <end position="485"/>
    </location>
</feature>
<dbReference type="InterPro" id="IPR030844">
    <property type="entry name" value="PAN3"/>
</dbReference>
<dbReference type="EMBL" id="JASFZW010000012">
    <property type="protein sequence ID" value="KAK2075990.1"/>
    <property type="molecule type" value="Genomic_DNA"/>
</dbReference>
<evidence type="ECO:0000259" key="8">
    <source>
        <dbReference type="Pfam" id="PF18101"/>
    </source>
</evidence>
<dbReference type="SUPFAM" id="SSF56112">
    <property type="entry name" value="Protein kinase-like (PK-like)"/>
    <property type="match status" value="1"/>
</dbReference>
<dbReference type="GO" id="GO:0008143">
    <property type="term" value="F:poly(A) binding"/>
    <property type="evidence" value="ECO:0007669"/>
    <property type="project" value="TreeGrafter"/>
</dbReference>
<dbReference type="GO" id="GO:0031251">
    <property type="term" value="C:PAN complex"/>
    <property type="evidence" value="ECO:0007669"/>
    <property type="project" value="InterPro"/>
</dbReference>
<dbReference type="AlphaFoldDB" id="A0AAD9MJ40"/>
<evidence type="ECO:0000313" key="9">
    <source>
        <dbReference type="EMBL" id="KAK2075990.1"/>
    </source>
</evidence>
<dbReference type="GO" id="GO:0006397">
    <property type="term" value="P:mRNA processing"/>
    <property type="evidence" value="ECO:0007669"/>
    <property type="project" value="UniProtKB-KW"/>
</dbReference>
<evidence type="ECO:0000256" key="2">
    <source>
        <dbReference type="ARBA" id="ARBA00022490"/>
    </source>
</evidence>
<organism evidence="9 10">
    <name type="scientific">Prototheca wickerhamii</name>
    <dbReference type="NCBI Taxonomy" id="3111"/>
    <lineage>
        <taxon>Eukaryota</taxon>
        <taxon>Viridiplantae</taxon>
        <taxon>Chlorophyta</taxon>
        <taxon>core chlorophytes</taxon>
        <taxon>Trebouxiophyceae</taxon>
        <taxon>Chlorellales</taxon>
        <taxon>Chlorellaceae</taxon>
        <taxon>Prototheca</taxon>
    </lineage>
</organism>
<keyword evidence="10" id="KW-1185">Reference proteome</keyword>
<evidence type="ECO:0000256" key="3">
    <source>
        <dbReference type="ARBA" id="ARBA00022664"/>
    </source>
</evidence>
<dbReference type="PANTHER" id="PTHR12272">
    <property type="entry name" value="DEADENYLATION COMPLEX SUBUNIT PAN3"/>
    <property type="match status" value="1"/>
</dbReference>
<sequence>MKPGLQSSAAEFVPSEGSKFGTSPTSSKASPSLAANLAATPFVPSVSSAANSPLVLNAPVFKPVREAARAFRAIPPGAAPAGPYGTDARQLPRARQGPQASPPVGSGGSLPATALFLSESLHAELHELAAAAMPQMDPTLPAFVGSYHSLAPLEGVPGPGPAPPPALGIPSRVFHAVSADTGAPVALRRLDPRHLTPTPDLLSRYGGALARWRGVGAHPFLARWLDVFVSAELDGVPALWLAHEFVPGAVTLEDAWLRGGAPPGLKESALWPLLTQLAAALRAAHGAGLVLWGSGLCPAKILVRCWPRPAAAPRRPLGVEALAGAVTPALARCIAGLLAAPREGEGFADAGALAAAVADRALDSLADAQRRSDLLMTELGKECENGRLLRLLARLGTVVGRPGLGADAEWAETGDRYLLKLFYSFLLHQTDERGSPVLDWGVLAEALNKFDAGVPEQVVLLSADESSLLVVSYDNLKRCFLRCQQEMREHADKVAKA</sequence>
<evidence type="ECO:0000256" key="4">
    <source>
        <dbReference type="ARBA" id="ARBA00022741"/>
    </source>
</evidence>
<reference evidence="9" key="1">
    <citation type="submission" date="2021-01" db="EMBL/GenBank/DDBJ databases">
        <authorList>
            <person name="Eckstrom K.M.E."/>
        </authorList>
    </citation>
    <scope>NUCLEOTIDE SEQUENCE</scope>
    <source>
        <strain evidence="9">UVCC 0001</strain>
    </source>
</reference>
<name>A0AAD9MJ40_PROWI</name>
<dbReference type="Gene3D" id="1.20.5.5160">
    <property type="match status" value="1"/>
</dbReference>
<evidence type="ECO:0000313" key="10">
    <source>
        <dbReference type="Proteomes" id="UP001255856"/>
    </source>
</evidence>
<dbReference type="Proteomes" id="UP001255856">
    <property type="component" value="Unassembled WGS sequence"/>
</dbReference>
<evidence type="ECO:0000256" key="6">
    <source>
        <dbReference type="ARBA" id="ARBA00023054"/>
    </source>
</evidence>
<dbReference type="InterPro" id="IPR041332">
    <property type="entry name" value="Pan3_CK"/>
</dbReference>
<comment type="caution">
    <text evidence="9">The sequence shown here is derived from an EMBL/GenBank/DDBJ whole genome shotgun (WGS) entry which is preliminary data.</text>
</comment>
<dbReference type="GO" id="GO:0000932">
    <property type="term" value="C:P-body"/>
    <property type="evidence" value="ECO:0007669"/>
    <property type="project" value="TreeGrafter"/>
</dbReference>
<dbReference type="GO" id="GO:0000289">
    <property type="term" value="P:nuclear-transcribed mRNA poly(A) tail shortening"/>
    <property type="evidence" value="ECO:0007669"/>
    <property type="project" value="InterPro"/>
</dbReference>
<keyword evidence="4" id="KW-0547">Nucleotide-binding</keyword>
<proteinExistence type="predicted"/>
<dbReference type="PANTHER" id="PTHR12272:SF11">
    <property type="entry name" value="PAN2-PAN3 DEADENYLATION COMPLEX SUBUNIT PAN3"/>
    <property type="match status" value="1"/>
</dbReference>
<feature type="region of interest" description="Disordered" evidence="7">
    <location>
        <begin position="1"/>
        <end position="33"/>
    </location>
</feature>
<protein>
    <recommendedName>
        <fullName evidence="8">Pan3 C-terminal knob domain-containing protein</fullName>
    </recommendedName>
</protein>
<dbReference type="InterPro" id="IPR011009">
    <property type="entry name" value="Kinase-like_dom_sf"/>
</dbReference>
<dbReference type="GO" id="GO:0005524">
    <property type="term" value="F:ATP binding"/>
    <property type="evidence" value="ECO:0007669"/>
    <property type="project" value="UniProtKB-KW"/>
</dbReference>
<comment type="subcellular location">
    <subcellularLocation>
        <location evidence="1">Cytoplasm</location>
    </subcellularLocation>
</comment>
<dbReference type="Gene3D" id="1.10.510.10">
    <property type="entry name" value="Transferase(Phosphotransferase) domain 1"/>
    <property type="match status" value="1"/>
</dbReference>
<keyword evidence="3" id="KW-0507">mRNA processing</keyword>
<feature type="region of interest" description="Disordered" evidence="7">
    <location>
        <begin position="75"/>
        <end position="108"/>
    </location>
</feature>
<dbReference type="Pfam" id="PF18101">
    <property type="entry name" value="Pan3_CK"/>
    <property type="match status" value="1"/>
</dbReference>
<gene>
    <name evidence="9" type="ORF">QBZ16_001326</name>
</gene>
<evidence type="ECO:0000256" key="7">
    <source>
        <dbReference type="SAM" id="MobiDB-lite"/>
    </source>
</evidence>
<feature type="compositionally biased region" description="Polar residues" evidence="7">
    <location>
        <begin position="20"/>
        <end position="30"/>
    </location>
</feature>